<comment type="caution">
    <text evidence="3">The sequence shown here is derived from an EMBL/GenBank/DDBJ whole genome shotgun (WGS) entry which is preliminary data.</text>
</comment>
<evidence type="ECO:0000313" key="4">
    <source>
        <dbReference type="Proteomes" id="UP001416858"/>
    </source>
</evidence>
<feature type="transmembrane region" description="Helical" evidence="2">
    <location>
        <begin position="33"/>
        <end position="52"/>
    </location>
</feature>
<protein>
    <recommendedName>
        <fullName evidence="5">DUF304 domain-containing protein</fullName>
    </recommendedName>
</protein>
<gene>
    <name evidence="3" type="ORF">Rcae01_00752</name>
</gene>
<evidence type="ECO:0000256" key="1">
    <source>
        <dbReference type="SAM" id="MobiDB-lite"/>
    </source>
</evidence>
<keyword evidence="2" id="KW-0812">Transmembrane</keyword>
<dbReference type="RefSeq" id="WP_345682357.1">
    <property type="nucleotide sequence ID" value="NZ_BAABRO010000001.1"/>
</dbReference>
<evidence type="ECO:0000256" key="2">
    <source>
        <dbReference type="SAM" id="Phobius"/>
    </source>
</evidence>
<evidence type="ECO:0008006" key="5">
    <source>
        <dbReference type="Google" id="ProtNLM"/>
    </source>
</evidence>
<keyword evidence="4" id="KW-1185">Reference proteome</keyword>
<reference evidence="3 4" key="1">
    <citation type="submission" date="2024-02" db="EMBL/GenBank/DDBJ databases">
        <title>Rhodopirellula caenicola NBRC 110016.</title>
        <authorList>
            <person name="Ichikawa N."/>
            <person name="Katano-Makiyama Y."/>
            <person name="Hidaka K."/>
        </authorList>
    </citation>
    <scope>NUCLEOTIDE SEQUENCE [LARGE SCALE GENOMIC DNA]</scope>
    <source>
        <strain evidence="3 4">NBRC 110016</strain>
    </source>
</reference>
<evidence type="ECO:0000313" key="3">
    <source>
        <dbReference type="EMBL" id="GAA5505308.1"/>
    </source>
</evidence>
<organism evidence="3 4">
    <name type="scientific">Novipirellula caenicola</name>
    <dbReference type="NCBI Taxonomy" id="1536901"/>
    <lineage>
        <taxon>Bacteria</taxon>
        <taxon>Pseudomonadati</taxon>
        <taxon>Planctomycetota</taxon>
        <taxon>Planctomycetia</taxon>
        <taxon>Pirellulales</taxon>
        <taxon>Pirellulaceae</taxon>
        <taxon>Novipirellula</taxon>
    </lineage>
</organism>
<dbReference type="Proteomes" id="UP001416858">
    <property type="component" value="Unassembled WGS sequence"/>
</dbReference>
<sequence length="225" mass="25591">MSGTSKITWWVPRWAFVPQLWQSLRSCLLNRHAITNIFIGTFVSCAVIIGGLKIALPALVIPNLWTVFAALPMILVLLACQFGLLAAIPPNVTLRPDRLQKTHGQTGLVIKADQFVATQLYVHREDRIRLKVRYRQRDRLRTLVLGVPSSIDLDQLVALLPISPKIRDARARSISVENGTPPVLEWEAKRHREQATRVEVSQLTRRNRMSPAPQRSHLQLGEFRY</sequence>
<accession>A0ABP9VMB9</accession>
<feature type="region of interest" description="Disordered" evidence="1">
    <location>
        <begin position="198"/>
        <end position="225"/>
    </location>
</feature>
<feature type="transmembrane region" description="Helical" evidence="2">
    <location>
        <begin position="64"/>
        <end position="88"/>
    </location>
</feature>
<keyword evidence="2" id="KW-0472">Membrane</keyword>
<name>A0ABP9VMB9_9BACT</name>
<dbReference type="EMBL" id="BAABRO010000001">
    <property type="protein sequence ID" value="GAA5505308.1"/>
    <property type="molecule type" value="Genomic_DNA"/>
</dbReference>
<proteinExistence type="predicted"/>
<keyword evidence="2" id="KW-1133">Transmembrane helix</keyword>